<feature type="transmembrane region" description="Helical" evidence="1">
    <location>
        <begin position="148"/>
        <end position="167"/>
    </location>
</feature>
<dbReference type="Proteomes" id="UP000054097">
    <property type="component" value="Unassembled WGS sequence"/>
</dbReference>
<reference evidence="3" key="2">
    <citation type="submission" date="2015-01" db="EMBL/GenBank/DDBJ databases">
        <title>Evolutionary Origins and Diversification of the Mycorrhizal Mutualists.</title>
        <authorList>
            <consortium name="DOE Joint Genome Institute"/>
            <consortium name="Mycorrhizal Genomics Consortium"/>
            <person name="Kohler A."/>
            <person name="Kuo A."/>
            <person name="Nagy L.G."/>
            <person name="Floudas D."/>
            <person name="Copeland A."/>
            <person name="Barry K.W."/>
            <person name="Cichocki N."/>
            <person name="Veneault-Fourrey C."/>
            <person name="LaButti K."/>
            <person name="Lindquist E.A."/>
            <person name="Lipzen A."/>
            <person name="Lundell T."/>
            <person name="Morin E."/>
            <person name="Murat C."/>
            <person name="Riley R."/>
            <person name="Ohm R."/>
            <person name="Sun H."/>
            <person name="Tunlid A."/>
            <person name="Henrissat B."/>
            <person name="Grigoriev I.V."/>
            <person name="Hibbett D.S."/>
            <person name="Martin F."/>
        </authorList>
    </citation>
    <scope>NUCLEOTIDE SEQUENCE [LARGE SCALE GENOMIC DNA]</scope>
    <source>
        <strain evidence="3">MAFF 305830</strain>
    </source>
</reference>
<keyword evidence="3" id="KW-1185">Reference proteome</keyword>
<proteinExistence type="predicted"/>
<sequence length="300" mass="33335">MKLQILGILIIGISKLYENSTEVVQWSSDLLEHPRTLAPTFLNMDDGTRDHRQLVALSLLRLSTSLVFVYAIFLGFTRRKPIVLSSPSPITSVVVADVQPRRALILTLLVFAAFTYLLDELITLFYFIFEDVPSSSALQWRGIELADVLGYVAFSMIIMFGIHKDRIGIDFWSRKRLKVGIILALLLDIAYLVLLILSRPDSPGVPERPNVRGIDLPNFLHFLTVDFRILALLILVIVLFKPHTSYSVNQHNHAPPTPSTLLLPAAAPVTHGAYGTFADPSHAPKSAVSHHNGATIHCSD</sequence>
<evidence type="ECO:0000313" key="3">
    <source>
        <dbReference type="Proteomes" id="UP000054097"/>
    </source>
</evidence>
<keyword evidence="1" id="KW-0472">Membrane</keyword>
<keyword evidence="1" id="KW-1133">Transmembrane helix</keyword>
<organism evidence="2 3">
    <name type="scientific">Serendipita vermifera MAFF 305830</name>
    <dbReference type="NCBI Taxonomy" id="933852"/>
    <lineage>
        <taxon>Eukaryota</taxon>
        <taxon>Fungi</taxon>
        <taxon>Dikarya</taxon>
        <taxon>Basidiomycota</taxon>
        <taxon>Agaricomycotina</taxon>
        <taxon>Agaricomycetes</taxon>
        <taxon>Sebacinales</taxon>
        <taxon>Serendipitaceae</taxon>
        <taxon>Serendipita</taxon>
    </lineage>
</organism>
<dbReference type="STRING" id="933852.A0A0C3BIJ6"/>
<dbReference type="EMBL" id="KN824281">
    <property type="protein sequence ID" value="KIM31954.1"/>
    <property type="molecule type" value="Genomic_DNA"/>
</dbReference>
<feature type="transmembrane region" description="Helical" evidence="1">
    <location>
        <begin position="103"/>
        <end position="128"/>
    </location>
</feature>
<gene>
    <name evidence="2" type="ORF">M408DRAFT_241344</name>
</gene>
<evidence type="ECO:0000313" key="2">
    <source>
        <dbReference type="EMBL" id="KIM31954.1"/>
    </source>
</evidence>
<dbReference type="HOGENOM" id="CLU_928017_0_0_1"/>
<keyword evidence="1" id="KW-0812">Transmembrane</keyword>
<accession>A0A0C3BIJ6</accession>
<feature type="transmembrane region" description="Helical" evidence="1">
    <location>
        <begin position="179"/>
        <end position="199"/>
    </location>
</feature>
<evidence type="ECO:0000256" key="1">
    <source>
        <dbReference type="SAM" id="Phobius"/>
    </source>
</evidence>
<feature type="transmembrane region" description="Helical" evidence="1">
    <location>
        <begin position="219"/>
        <end position="240"/>
    </location>
</feature>
<dbReference type="OrthoDB" id="3262506at2759"/>
<reference evidence="2 3" key="1">
    <citation type="submission" date="2014-04" db="EMBL/GenBank/DDBJ databases">
        <authorList>
            <consortium name="DOE Joint Genome Institute"/>
            <person name="Kuo A."/>
            <person name="Zuccaro A."/>
            <person name="Kohler A."/>
            <person name="Nagy L.G."/>
            <person name="Floudas D."/>
            <person name="Copeland A."/>
            <person name="Barry K.W."/>
            <person name="Cichocki N."/>
            <person name="Veneault-Fourrey C."/>
            <person name="LaButti K."/>
            <person name="Lindquist E.A."/>
            <person name="Lipzen A."/>
            <person name="Lundell T."/>
            <person name="Morin E."/>
            <person name="Murat C."/>
            <person name="Sun H."/>
            <person name="Tunlid A."/>
            <person name="Henrissat B."/>
            <person name="Grigoriev I.V."/>
            <person name="Hibbett D.S."/>
            <person name="Martin F."/>
            <person name="Nordberg H.P."/>
            <person name="Cantor M.N."/>
            <person name="Hua S.X."/>
        </authorList>
    </citation>
    <scope>NUCLEOTIDE SEQUENCE [LARGE SCALE GENOMIC DNA]</scope>
    <source>
        <strain evidence="2 3">MAFF 305830</strain>
    </source>
</reference>
<protein>
    <submittedName>
        <fullName evidence="2">Uncharacterized protein</fullName>
    </submittedName>
</protein>
<feature type="transmembrane region" description="Helical" evidence="1">
    <location>
        <begin position="54"/>
        <end position="76"/>
    </location>
</feature>
<dbReference type="AlphaFoldDB" id="A0A0C3BIJ6"/>
<name>A0A0C3BIJ6_SERVB</name>